<dbReference type="Pfam" id="PF00534">
    <property type="entry name" value="Glycos_transf_1"/>
    <property type="match status" value="1"/>
</dbReference>
<evidence type="ECO:0000313" key="4">
    <source>
        <dbReference type="Proteomes" id="UP001255185"/>
    </source>
</evidence>
<dbReference type="EMBL" id="JAVDVI010000012">
    <property type="protein sequence ID" value="MDR6968744.1"/>
    <property type="molecule type" value="Genomic_DNA"/>
</dbReference>
<feature type="domain" description="Glycosyltransferase subfamily 4-like N-terminal" evidence="2">
    <location>
        <begin position="17"/>
        <end position="180"/>
    </location>
</feature>
<keyword evidence="4" id="KW-1185">Reference proteome</keyword>
<comment type="caution">
    <text evidence="3">The sequence shown here is derived from an EMBL/GenBank/DDBJ whole genome shotgun (WGS) entry which is preliminary data.</text>
</comment>
<dbReference type="Gene3D" id="3.40.50.2000">
    <property type="entry name" value="Glycogen Phosphorylase B"/>
    <property type="match status" value="2"/>
</dbReference>
<proteinExistence type="predicted"/>
<feature type="domain" description="Glycosyl transferase family 1" evidence="1">
    <location>
        <begin position="189"/>
        <end position="359"/>
    </location>
</feature>
<reference evidence="3 4" key="1">
    <citation type="submission" date="2023-07" db="EMBL/GenBank/DDBJ databases">
        <title>Sorghum-associated microbial communities from plants grown in Nebraska, USA.</title>
        <authorList>
            <person name="Schachtman D."/>
        </authorList>
    </citation>
    <scope>NUCLEOTIDE SEQUENCE [LARGE SCALE GENOMIC DNA]</scope>
    <source>
        <strain evidence="3 4">3773</strain>
    </source>
</reference>
<dbReference type="PANTHER" id="PTHR12526">
    <property type="entry name" value="GLYCOSYLTRANSFERASE"/>
    <property type="match status" value="1"/>
</dbReference>
<evidence type="ECO:0000313" key="3">
    <source>
        <dbReference type="EMBL" id="MDR6968744.1"/>
    </source>
</evidence>
<sequence length="380" mass="43396">MKNILFIHQSAELYGSDKTLLLLLKNLDKTKFSSVVVLPFDGPLKAELEKANIKVIIAPVLKLYRKMFSPKNILKFFKEIKEAFKVVDNLNKEHKFDLIYSNTLAVLLGMIYANRRKIKHIWHVHEIIVHPKIIATIFPKLLNKYTALVICNSNSTKKNLIDRITELDQKTVVIYNGLETGNLRITNSSKEKFGFNSDDIIITLVGRISRLKGHKWLLATFINKLSRNQKVKLLFVGSPVIGQEYYLEEIEQIILENEINDKVKIIPFTKELSQIWSVTDIAIMPSSEAESFGLVAVEAMLAQKPVIGSNHGGLTEIILNNETGFLVEPNNENELAEAISKLVESPELRKLYGENGYQRAIDEFSIERYVQNFEKVLLEQ</sequence>
<dbReference type="InterPro" id="IPR028098">
    <property type="entry name" value="Glyco_trans_4-like_N"/>
</dbReference>
<accession>A0ABU1TSA7</accession>
<dbReference type="InterPro" id="IPR001296">
    <property type="entry name" value="Glyco_trans_1"/>
</dbReference>
<evidence type="ECO:0000259" key="2">
    <source>
        <dbReference type="Pfam" id="PF13439"/>
    </source>
</evidence>
<name>A0ABU1TSA7_9FLAO</name>
<gene>
    <name evidence="3" type="ORF">J2X31_002770</name>
</gene>
<dbReference type="SUPFAM" id="SSF53756">
    <property type="entry name" value="UDP-Glycosyltransferase/glycogen phosphorylase"/>
    <property type="match status" value="1"/>
</dbReference>
<organism evidence="3 4">
    <name type="scientific">Flavobacterium arsenatis</name>
    <dbReference type="NCBI Taxonomy" id="1484332"/>
    <lineage>
        <taxon>Bacteria</taxon>
        <taxon>Pseudomonadati</taxon>
        <taxon>Bacteroidota</taxon>
        <taxon>Flavobacteriia</taxon>
        <taxon>Flavobacteriales</taxon>
        <taxon>Flavobacteriaceae</taxon>
        <taxon>Flavobacterium</taxon>
    </lineage>
</organism>
<dbReference type="Proteomes" id="UP001255185">
    <property type="component" value="Unassembled WGS sequence"/>
</dbReference>
<dbReference type="Pfam" id="PF13439">
    <property type="entry name" value="Glyco_transf_4"/>
    <property type="match status" value="1"/>
</dbReference>
<dbReference type="RefSeq" id="WP_310027349.1">
    <property type="nucleotide sequence ID" value="NZ_JAVDVI010000012.1"/>
</dbReference>
<evidence type="ECO:0000259" key="1">
    <source>
        <dbReference type="Pfam" id="PF00534"/>
    </source>
</evidence>
<dbReference type="CDD" id="cd03801">
    <property type="entry name" value="GT4_PimA-like"/>
    <property type="match status" value="1"/>
</dbReference>
<protein>
    <submittedName>
        <fullName evidence="3">Glycosyltransferase involved in cell wall biosynthesis</fullName>
    </submittedName>
</protein>